<keyword evidence="4" id="KW-0175">Coiled coil</keyword>
<evidence type="ECO:0000256" key="1">
    <source>
        <dbReference type="ARBA" id="ARBA00004123"/>
    </source>
</evidence>
<name>A0A8D9BRP7_9HEMI</name>
<evidence type="ECO:0000256" key="2">
    <source>
        <dbReference type="ARBA" id="ARBA00009389"/>
    </source>
</evidence>
<keyword evidence="3" id="KW-0539">Nucleus</keyword>
<dbReference type="PANTHER" id="PTHR13168">
    <property type="entry name" value="ASSOCIATE OF C-MYC AMY-1"/>
    <property type="match status" value="1"/>
</dbReference>
<evidence type="ECO:0000313" key="5">
    <source>
        <dbReference type="EMBL" id="CAG6790373.1"/>
    </source>
</evidence>
<dbReference type="PRINTS" id="PR02028">
    <property type="entry name" value="CMYCBINDINGP"/>
</dbReference>
<comment type="subcellular location">
    <subcellularLocation>
        <location evidence="1">Nucleus</location>
    </subcellularLocation>
</comment>
<protein>
    <submittedName>
        <fullName evidence="5">c-Myc-binding protein</fullName>
    </submittedName>
</protein>
<dbReference type="AlphaFoldDB" id="A0A8D9BRP7"/>
<accession>A0A8D9BRP7</accession>
<proteinExistence type="inferred from homology"/>
<dbReference type="GO" id="GO:0005634">
    <property type="term" value="C:nucleus"/>
    <property type="evidence" value="ECO:0007669"/>
    <property type="project" value="UniProtKB-SubCell"/>
</dbReference>
<feature type="coiled-coil region" evidence="4">
    <location>
        <begin position="62"/>
        <end position="99"/>
    </location>
</feature>
<organism evidence="5">
    <name type="scientific">Cacopsylla melanoneura</name>
    <dbReference type="NCBI Taxonomy" id="428564"/>
    <lineage>
        <taxon>Eukaryota</taxon>
        <taxon>Metazoa</taxon>
        <taxon>Ecdysozoa</taxon>
        <taxon>Arthropoda</taxon>
        <taxon>Hexapoda</taxon>
        <taxon>Insecta</taxon>
        <taxon>Pterygota</taxon>
        <taxon>Neoptera</taxon>
        <taxon>Paraneoptera</taxon>
        <taxon>Hemiptera</taxon>
        <taxon>Sternorrhyncha</taxon>
        <taxon>Psylloidea</taxon>
        <taxon>Psyllidae</taxon>
        <taxon>Psyllinae</taxon>
        <taxon>Cacopsylla</taxon>
    </lineage>
</organism>
<dbReference type="InterPro" id="IPR026060">
    <property type="entry name" value="AMY1"/>
</dbReference>
<comment type="similarity">
    <text evidence="2">Belongs to the AMY1 family.</text>
</comment>
<evidence type="ECO:0000256" key="3">
    <source>
        <dbReference type="ARBA" id="ARBA00023242"/>
    </source>
</evidence>
<sequence length="113" mass="12902">MTCFIPDIPNEKSKQAFRQYLERSGVVDRITSALVMLFSLEERPDDPLDFIRRNLGDPRPEVAEYEAALKSLEDARLEAEQLKINVDQLKRRLAKFEGSGEEVDGSEEEKCGL</sequence>
<dbReference type="EMBL" id="HBUF01670342">
    <property type="protein sequence ID" value="CAG6790373.1"/>
    <property type="molecule type" value="Transcribed_RNA"/>
</dbReference>
<evidence type="ECO:0000256" key="4">
    <source>
        <dbReference type="SAM" id="Coils"/>
    </source>
</evidence>
<reference evidence="5" key="1">
    <citation type="submission" date="2021-05" db="EMBL/GenBank/DDBJ databases">
        <authorList>
            <person name="Alioto T."/>
            <person name="Alioto T."/>
            <person name="Gomez Garrido J."/>
        </authorList>
    </citation>
    <scope>NUCLEOTIDE SEQUENCE</scope>
</reference>
<dbReference type="PANTHER" id="PTHR13168:SF0">
    <property type="entry name" value="C-MYC-BINDING PROTEIN"/>
    <property type="match status" value="1"/>
</dbReference>
<dbReference type="GO" id="GO:0003713">
    <property type="term" value="F:transcription coactivator activity"/>
    <property type="evidence" value="ECO:0007669"/>
    <property type="project" value="InterPro"/>
</dbReference>